<proteinExistence type="predicted"/>
<dbReference type="PANTHER" id="PTHR22911:SF6">
    <property type="entry name" value="SOLUTE CARRIER FAMILY 35 MEMBER G1"/>
    <property type="match status" value="1"/>
</dbReference>
<feature type="domain" description="EamA" evidence="6">
    <location>
        <begin position="154"/>
        <end position="285"/>
    </location>
</feature>
<name>A0A3S4Z702_MANHA</name>
<feature type="transmembrane region" description="Helical" evidence="5">
    <location>
        <begin position="186"/>
        <end position="208"/>
    </location>
</feature>
<evidence type="ECO:0000256" key="1">
    <source>
        <dbReference type="ARBA" id="ARBA00004141"/>
    </source>
</evidence>
<feature type="domain" description="EamA" evidence="6">
    <location>
        <begin position="12"/>
        <end position="143"/>
    </location>
</feature>
<comment type="subcellular location">
    <subcellularLocation>
        <location evidence="1">Membrane</location>
        <topology evidence="1">Multi-pass membrane protein</topology>
    </subcellularLocation>
</comment>
<feature type="transmembrane region" description="Helical" evidence="5">
    <location>
        <begin position="127"/>
        <end position="146"/>
    </location>
</feature>
<dbReference type="Pfam" id="PF00892">
    <property type="entry name" value="EamA"/>
    <property type="match status" value="2"/>
</dbReference>
<feature type="transmembrane region" description="Helical" evidence="5">
    <location>
        <begin position="43"/>
        <end position="59"/>
    </location>
</feature>
<dbReference type="AlphaFoldDB" id="A0A3S4Z702"/>
<evidence type="ECO:0000256" key="5">
    <source>
        <dbReference type="SAM" id="Phobius"/>
    </source>
</evidence>
<dbReference type="PANTHER" id="PTHR22911">
    <property type="entry name" value="ACYL-MALONYL CONDENSING ENZYME-RELATED"/>
    <property type="match status" value="1"/>
</dbReference>
<sequence length="293" mass="32588">MNFWNSLSPLFKAIFCVLLSALSFATMAVFLLLSGDLPVAEKAIFRNGITALISGYIVWKNHQLFFGHKENLLLLLCRSISGLIGILVGVYIIDHLVLSDVDMIGKLTSFILIILSAIFLKEKASITQWLLCIVAFIGALFIIKPALDVRFIPYLIGIVGSVFAAIAYLCLRLLSKTEKVESPNTIVFFFSAFSTLILLPFVAIDYVVLMNLQVVYLVLAGITSAVGQFCVTTAYKYAAAKDISIYSYASVLFSAILGLLFFEQYPDMWSWLGYAIIFVSSWLMFVLTKKQSK</sequence>
<feature type="transmembrane region" description="Helical" evidence="5">
    <location>
        <begin position="245"/>
        <end position="262"/>
    </location>
</feature>
<evidence type="ECO:0000259" key="6">
    <source>
        <dbReference type="Pfam" id="PF00892"/>
    </source>
</evidence>
<keyword evidence="2 5" id="KW-0812">Transmembrane</keyword>
<dbReference type="GO" id="GO:0016020">
    <property type="term" value="C:membrane"/>
    <property type="evidence" value="ECO:0007669"/>
    <property type="project" value="UniProtKB-SubCell"/>
</dbReference>
<dbReference type="Proteomes" id="UP000271188">
    <property type="component" value="Chromosome"/>
</dbReference>
<dbReference type="SUPFAM" id="SSF103481">
    <property type="entry name" value="Multidrug resistance efflux transporter EmrE"/>
    <property type="match status" value="1"/>
</dbReference>
<organism evidence="7 8">
    <name type="scientific">Mannheimia haemolytica</name>
    <name type="common">Pasteurella haemolytica</name>
    <dbReference type="NCBI Taxonomy" id="75985"/>
    <lineage>
        <taxon>Bacteria</taxon>
        <taxon>Pseudomonadati</taxon>
        <taxon>Pseudomonadota</taxon>
        <taxon>Gammaproteobacteria</taxon>
        <taxon>Pasteurellales</taxon>
        <taxon>Pasteurellaceae</taxon>
        <taxon>Mannheimia</taxon>
    </lineage>
</organism>
<dbReference type="RefSeq" id="WP_126301841.1">
    <property type="nucleotide sequence ID" value="NZ_LR134495.1"/>
</dbReference>
<dbReference type="EMBL" id="LR134495">
    <property type="protein sequence ID" value="VEI76938.1"/>
    <property type="molecule type" value="Genomic_DNA"/>
</dbReference>
<evidence type="ECO:0000256" key="4">
    <source>
        <dbReference type="ARBA" id="ARBA00023136"/>
    </source>
</evidence>
<keyword evidence="3 5" id="KW-1133">Transmembrane helix</keyword>
<reference evidence="7" key="1">
    <citation type="submission" date="2018-12" db="EMBL/GenBank/DDBJ databases">
        <authorList>
            <consortium name="Pathogen Informatics"/>
        </authorList>
    </citation>
    <scope>NUCLEOTIDE SEQUENCE [LARGE SCALE GENOMIC DNA]</scope>
    <source>
        <strain evidence="7">NCTC10643</strain>
    </source>
</reference>
<feature type="transmembrane region" description="Helical" evidence="5">
    <location>
        <begin position="214"/>
        <end position="238"/>
    </location>
</feature>
<feature type="transmembrane region" description="Helical" evidence="5">
    <location>
        <begin position="71"/>
        <end position="92"/>
    </location>
</feature>
<keyword evidence="4 5" id="KW-0472">Membrane</keyword>
<gene>
    <name evidence="7" type="ORF">NCTC10643_01127</name>
</gene>
<feature type="transmembrane region" description="Helical" evidence="5">
    <location>
        <begin position="104"/>
        <end position="120"/>
    </location>
</feature>
<evidence type="ECO:0000313" key="7">
    <source>
        <dbReference type="EMBL" id="VEI76938.1"/>
    </source>
</evidence>
<feature type="transmembrane region" description="Helical" evidence="5">
    <location>
        <begin position="152"/>
        <end position="174"/>
    </location>
</feature>
<dbReference type="InterPro" id="IPR000620">
    <property type="entry name" value="EamA_dom"/>
</dbReference>
<feature type="transmembrane region" description="Helical" evidence="5">
    <location>
        <begin position="268"/>
        <end position="287"/>
    </location>
</feature>
<accession>A0A3S4Z702</accession>
<evidence type="ECO:0000256" key="2">
    <source>
        <dbReference type="ARBA" id="ARBA00022692"/>
    </source>
</evidence>
<protein>
    <submittedName>
        <fullName evidence="7">Carboxylate/amino acid/amine transporter</fullName>
    </submittedName>
</protein>
<feature type="transmembrane region" description="Helical" evidence="5">
    <location>
        <begin position="12"/>
        <end position="31"/>
    </location>
</feature>
<evidence type="ECO:0000313" key="8">
    <source>
        <dbReference type="Proteomes" id="UP000271188"/>
    </source>
</evidence>
<dbReference type="InterPro" id="IPR037185">
    <property type="entry name" value="EmrE-like"/>
</dbReference>
<evidence type="ECO:0000256" key="3">
    <source>
        <dbReference type="ARBA" id="ARBA00022989"/>
    </source>
</evidence>